<dbReference type="SUPFAM" id="SSF57184">
    <property type="entry name" value="Growth factor receptor domain"/>
    <property type="match status" value="1"/>
</dbReference>
<feature type="repeat" description="LDL-receptor class B" evidence="13">
    <location>
        <begin position="1916"/>
        <end position="1961"/>
    </location>
</feature>
<feature type="disulfide bond" evidence="12">
    <location>
        <begin position="1282"/>
        <end position="1300"/>
    </location>
</feature>
<dbReference type="SUPFAM" id="SSF57196">
    <property type="entry name" value="EGF/Laminin"/>
    <property type="match status" value="6"/>
</dbReference>
<keyword evidence="2 11" id="KW-0245">EGF-like domain</keyword>
<feature type="disulfide bond" evidence="12">
    <location>
        <begin position="1294"/>
        <end position="1309"/>
    </location>
</feature>
<dbReference type="PROSITE" id="PS50026">
    <property type="entry name" value="EGF_3"/>
    <property type="match status" value="1"/>
</dbReference>
<feature type="repeat" description="LDL-receptor class B" evidence="13">
    <location>
        <begin position="861"/>
        <end position="902"/>
    </location>
</feature>
<dbReference type="InterPro" id="IPR000152">
    <property type="entry name" value="EGF-type_Asp/Asn_hydroxyl_site"/>
</dbReference>
<feature type="disulfide bond" evidence="12">
    <location>
        <begin position="3563"/>
        <end position="3578"/>
    </location>
</feature>
<keyword evidence="7 14" id="KW-0472">Membrane</keyword>
<dbReference type="InterPro" id="IPR011042">
    <property type="entry name" value="6-blade_b-propeller_TolB-like"/>
</dbReference>
<feature type="disulfide bond" evidence="12">
    <location>
        <begin position="3878"/>
        <end position="3896"/>
    </location>
</feature>
<feature type="disulfide bond" evidence="12">
    <location>
        <begin position="3688"/>
        <end position="3703"/>
    </location>
</feature>
<evidence type="ECO:0000256" key="12">
    <source>
        <dbReference type="PROSITE-ProRule" id="PRU00124"/>
    </source>
</evidence>
<dbReference type="InterPro" id="IPR051221">
    <property type="entry name" value="LDLR-related"/>
</dbReference>
<comment type="caution">
    <text evidence="11">Lacks conserved residue(s) required for the propagation of feature annotation.</text>
</comment>
<feature type="repeat" description="LDL-receptor class B" evidence="13">
    <location>
        <begin position="1611"/>
        <end position="1654"/>
    </location>
</feature>
<feature type="repeat" description="LDL-receptor class B" evidence="13">
    <location>
        <begin position="2449"/>
        <end position="2490"/>
    </location>
</feature>
<feature type="repeat" description="LDL-receptor class B" evidence="13">
    <location>
        <begin position="770"/>
        <end position="815"/>
    </location>
</feature>
<evidence type="ECO:0000256" key="6">
    <source>
        <dbReference type="ARBA" id="ARBA00022989"/>
    </source>
</evidence>
<evidence type="ECO:0000313" key="17">
    <source>
        <dbReference type="Proteomes" id="UP001652625"/>
    </source>
</evidence>
<comment type="subcellular location">
    <subcellularLocation>
        <location evidence="1">Membrane</location>
        <topology evidence="1">Single-pass membrane protein</topology>
    </subcellularLocation>
</comment>
<feature type="repeat" description="LDL-receptor class B" evidence="13">
    <location>
        <begin position="816"/>
        <end position="860"/>
    </location>
</feature>
<feature type="disulfide bond" evidence="12">
    <location>
        <begin position="1084"/>
        <end position="1102"/>
    </location>
</feature>
<feature type="repeat" description="LDL-receptor class B" evidence="13">
    <location>
        <begin position="1787"/>
        <end position="1829"/>
    </location>
</feature>
<feature type="disulfide bond" evidence="12">
    <location>
        <begin position="1275"/>
        <end position="1287"/>
    </location>
</feature>
<accession>A0ABM4C0V8</accession>
<feature type="disulfide bond" evidence="12">
    <location>
        <begin position="2891"/>
        <end position="2906"/>
    </location>
</feature>
<keyword evidence="15" id="KW-0732">Signal</keyword>
<dbReference type="PROSITE" id="PS01209">
    <property type="entry name" value="LDLRA_1"/>
    <property type="match status" value="18"/>
</dbReference>
<feature type="disulfide bond" evidence="12">
    <location>
        <begin position="38"/>
        <end position="56"/>
    </location>
</feature>
<dbReference type="Proteomes" id="UP001652625">
    <property type="component" value="Chromosome 06"/>
</dbReference>
<dbReference type="PROSITE" id="PS51120">
    <property type="entry name" value="LDLRB"/>
    <property type="match status" value="21"/>
</dbReference>
<feature type="disulfide bond" evidence="12">
    <location>
        <begin position="3795"/>
        <end position="3813"/>
    </location>
</feature>
<feature type="disulfide bond" evidence="12">
    <location>
        <begin position="1096"/>
        <end position="1111"/>
    </location>
</feature>
<evidence type="ECO:0000256" key="15">
    <source>
        <dbReference type="SAM" id="SignalP"/>
    </source>
</evidence>
<dbReference type="PROSITE" id="PS00010">
    <property type="entry name" value="ASX_HYDROXYL"/>
    <property type="match status" value="2"/>
</dbReference>
<feature type="disulfide bond" evidence="12">
    <location>
        <begin position="3512"/>
        <end position="3530"/>
    </location>
</feature>
<dbReference type="Pfam" id="PF00057">
    <property type="entry name" value="Ldl_recept_a"/>
    <property type="match status" value="30"/>
</dbReference>
<dbReference type="PANTHER" id="PTHR22722:SF14">
    <property type="entry name" value="MEGALIN, ISOFORM A"/>
    <property type="match status" value="1"/>
</dbReference>
<feature type="disulfide bond" evidence="12">
    <location>
        <begin position="3851"/>
        <end position="3866"/>
    </location>
</feature>
<feature type="chain" id="PRO_5046493789" evidence="15">
    <location>
        <begin position="21"/>
        <end position="4536"/>
    </location>
</feature>
<feature type="disulfide bond" evidence="12">
    <location>
        <begin position="3753"/>
        <end position="3771"/>
    </location>
</feature>
<feature type="disulfide bond" evidence="12">
    <location>
        <begin position="3473"/>
        <end position="3491"/>
    </location>
</feature>
<feature type="disulfide bond" evidence="12">
    <location>
        <begin position="2872"/>
        <end position="2884"/>
    </location>
</feature>
<keyword evidence="10" id="KW-0325">Glycoprotein</keyword>
<dbReference type="InterPro" id="IPR000742">
    <property type="entry name" value="EGF"/>
</dbReference>
<keyword evidence="9 18" id="KW-0675">Receptor</keyword>
<dbReference type="InterPro" id="IPR023415">
    <property type="entry name" value="LDLR_class-A_CS"/>
</dbReference>
<feature type="disulfide bond" evidence="12">
    <location>
        <begin position="1255"/>
        <end position="1270"/>
    </location>
</feature>
<feature type="disulfide bond" evidence="12">
    <location>
        <begin position="2749"/>
        <end position="2761"/>
    </location>
</feature>
<feature type="repeat" description="LDL-receptor class B" evidence="13">
    <location>
        <begin position="1830"/>
        <end position="1872"/>
    </location>
</feature>
<dbReference type="PROSITE" id="PS01186">
    <property type="entry name" value="EGF_2"/>
    <property type="match status" value="1"/>
</dbReference>
<organism evidence="17 18">
    <name type="scientific">Hydra vulgaris</name>
    <name type="common">Hydra</name>
    <name type="synonym">Hydra attenuata</name>
    <dbReference type="NCBI Taxonomy" id="6087"/>
    <lineage>
        <taxon>Eukaryota</taxon>
        <taxon>Metazoa</taxon>
        <taxon>Cnidaria</taxon>
        <taxon>Hydrozoa</taxon>
        <taxon>Hydroidolina</taxon>
        <taxon>Anthoathecata</taxon>
        <taxon>Aplanulata</taxon>
        <taxon>Hydridae</taxon>
        <taxon>Hydra</taxon>
    </lineage>
</organism>
<feature type="disulfide bond" evidence="12">
    <location>
        <begin position="3485"/>
        <end position="3500"/>
    </location>
</feature>
<dbReference type="InterPro" id="IPR036055">
    <property type="entry name" value="LDL_receptor-like_sf"/>
</dbReference>
<feature type="disulfide bond" evidence="12">
    <location>
        <begin position="1185"/>
        <end position="1203"/>
    </location>
</feature>
<feature type="disulfide bond" evidence="12">
    <location>
        <begin position="2730"/>
        <end position="2745"/>
    </location>
</feature>
<proteinExistence type="predicted"/>
<feature type="repeat" description="LDL-receptor class B" evidence="13">
    <location>
        <begin position="1567"/>
        <end position="1610"/>
    </location>
</feature>
<evidence type="ECO:0000256" key="10">
    <source>
        <dbReference type="ARBA" id="ARBA00023180"/>
    </source>
</evidence>
<feature type="disulfide bond" evidence="12">
    <location>
        <begin position="2756"/>
        <end position="2774"/>
    </location>
</feature>
<feature type="disulfide bond" evidence="12">
    <location>
        <begin position="3627"/>
        <end position="3639"/>
    </location>
</feature>
<name>A0ABM4C0V8_HYDVU</name>
<dbReference type="SMART" id="SM00181">
    <property type="entry name" value="EGF"/>
    <property type="match status" value="18"/>
</dbReference>
<feature type="disulfide bond" evidence="12">
    <location>
        <begin position="1015"/>
        <end position="1030"/>
    </location>
</feature>
<feature type="disulfide bond" evidence="12">
    <location>
        <begin position="50"/>
        <end position="65"/>
    </location>
</feature>
<dbReference type="InterPro" id="IPR009030">
    <property type="entry name" value="Growth_fac_rcpt_cys_sf"/>
</dbReference>
<feature type="repeat" description="LDL-receptor class B" evidence="13">
    <location>
        <begin position="1873"/>
        <end position="1915"/>
    </location>
</feature>
<evidence type="ECO:0000256" key="9">
    <source>
        <dbReference type="ARBA" id="ARBA00023170"/>
    </source>
</evidence>
<keyword evidence="18" id="KW-0449">Lipoprotein</keyword>
<feature type="repeat" description="LDL-receptor class B" evidence="13">
    <location>
        <begin position="2535"/>
        <end position="2576"/>
    </location>
</feature>
<evidence type="ECO:0000256" key="4">
    <source>
        <dbReference type="ARBA" id="ARBA00022692"/>
    </source>
</evidence>
<feature type="disulfide bond" evidence="12">
    <location>
        <begin position="3593"/>
        <end position="3611"/>
    </location>
</feature>
<evidence type="ECO:0000256" key="14">
    <source>
        <dbReference type="SAM" id="Phobius"/>
    </source>
</evidence>
<keyword evidence="4 14" id="KW-0812">Transmembrane</keyword>
<feature type="disulfide bond" evidence="12">
    <location>
        <begin position="3746"/>
        <end position="3758"/>
    </location>
</feature>
<feature type="disulfide bond" evidence="12">
    <location>
        <begin position="2768"/>
        <end position="2783"/>
    </location>
</feature>
<evidence type="ECO:0000256" key="1">
    <source>
        <dbReference type="ARBA" id="ARBA00004167"/>
    </source>
</evidence>
<dbReference type="PROSITE" id="PS01187">
    <property type="entry name" value="EGF_CA"/>
    <property type="match status" value="2"/>
</dbReference>
<feature type="disulfide bond" evidence="12">
    <location>
        <begin position="31"/>
        <end position="43"/>
    </location>
</feature>
<feature type="signal peptide" evidence="15">
    <location>
        <begin position="1"/>
        <end position="20"/>
    </location>
</feature>
<dbReference type="SMART" id="SM00135">
    <property type="entry name" value="LY"/>
    <property type="match status" value="37"/>
</dbReference>
<feature type="repeat" description="LDL-receptor class B" evidence="13">
    <location>
        <begin position="3286"/>
        <end position="3333"/>
    </location>
</feature>
<dbReference type="PROSITE" id="PS00022">
    <property type="entry name" value="EGF_1"/>
    <property type="match status" value="1"/>
</dbReference>
<gene>
    <name evidence="18" type="primary">LOC100206936</name>
</gene>
<dbReference type="GeneID" id="100206936"/>
<feature type="disulfide bond" evidence="12">
    <location>
        <begin position="3466"/>
        <end position="3478"/>
    </location>
</feature>
<dbReference type="Pfam" id="PF00058">
    <property type="entry name" value="Ldl_recept_b"/>
    <property type="match status" value="15"/>
</dbReference>
<keyword evidence="8 11" id="KW-1015">Disulfide bond</keyword>
<dbReference type="RefSeq" id="XP_065655187.1">
    <property type="nucleotide sequence ID" value="XM_065799115.1"/>
</dbReference>
<feature type="repeat" description="LDL-receptor class B" evidence="13">
    <location>
        <begin position="455"/>
        <end position="497"/>
    </location>
</feature>
<dbReference type="Gene3D" id="2.120.10.30">
    <property type="entry name" value="TolB, C-terminal domain"/>
    <property type="match status" value="8"/>
</dbReference>
<sequence length="4536" mass="512014">MKVLLIYSLTAFLLIHIIAALPDVSSKNTTCALNQFQCTSGSCIPLKWRCDSRRDCNDKSDELNCPESCDPASYFLCNSTVLPKCIPLKFKCDYERDCYDGSDEQNCLSKKCPDENEFMCSTTKKCIPSSWKCDGQFECDDLSDETNCTYYKTKPPFCNPENQFICNDGQCINNKWYCDGYPDCFDKSDEPSNCNKKKCAENEYSCKLNQKCIPNAFLCDEKEDCDKNLNQTNSDDENPSMCSLLFKCEENFFKCPRTRRCISLEKLCNGVADCSDAADESYKCDQSKCENKCEYKCQKQPNGVGTCLCPSLYKLSPDNRTCTIVNQCEKNVCSQLCKMVKDDFQCDCFPGHVLENKTDCRYIDSGDIELIYVDIKVIKRYNLRTGLHTSLVTNMTRGVALDYDSNSSKLFYTDVTENLIKSVYLHGDSKTINEVNLVKTGLAVPDGIAVDWITKNVYFAESSAKSIDVVSYDGKMRAPLISDGLVSPRGLAVDPKKGYLFITDWGGVAKVLRSQMDGTNLQVLATENGGWPNGITIDYSMEIVYWIDARFDYIDSMNYNGTQRRTVIKGKQYVAHPFAITIFEDYLYFTDWMKKGIVRVHKQKGSEDYSIILGNLSRPMDIQVLTTGRQFYTPNPCISAKNKPYFCQHLCVIKSQYEFACLCKYRYRLKDDGYSCEFVDTFLIFARSWEVRGISLDSTYSYDVTIPILGLNSAVGVDFDTLEEYIYFSDVKLDKIGRVYIGNDSGGDIEWVVSEHLENTDGVAVDWVGRNLYWTNYRVKGGSEISVSKLDGKYQKTLLQEEIYKPRAIVVYPSMGYLFYTDWFAPAKIGRANLDGTNHIILVNLTDLIWPNGLALDYDQNKVYWTDAKIDRIESMDFDGGNRVVVIANTQHSFGLALDDTYIYWTDWLSKEILRAKKKNISDVSVLRNSYSGLMEIQIYNRKVQKGNNICAVAKCEQLCLLRPNNSYICACGFNYTLMKDGKSCVAGNETWKEYTCREGYFYCDNLCFRNSSKCDGYKDCTNGEDEDSCDNVVCDESKIKCEEDNLCIPITWRCDREKDCSKGSDEKNCTYPIYCNSTTQFACQTGGCLDLIHKCDGELDCFDKSDEMNCAPKKCNSITQFQCWSSGIYVSGPPSGPCIPLEWVQDGVNDCIDGSDEAGYITDCYNSSLSSNSSFVSNSLFSRCNNFQCISKTLWCDGFNDCGDWSDEKNCSNQIYSKCTVNNGSVDIVCDNCLLDVEFRCVKSQKCISNRFLCDYVKDCDDASDELNCNYTECTAGDFQCENKHCILLSHRCDSTDDCGDNSDEVSCGSLVEKTCKDTEWKCENTTKCIPIDSVCNEINDCPLSDDEGPLCKLNGCSQKNGGCYHFCSQTPNGVQCSCRSGYILSNDSQTCENINECFINNGMCSQLCYDTKGSYKCKCAEGYFLREGSQSCTAGGPTPSIIFSDGKSIREINSATGDLKSLVDGLSNAIGVDFHWQEQRLYWSDVGTDKIERMFLNGSGREVIISQGMNSPEGIAIDWVAENIYWSDMRLDTIEVAKLDGTMRSVLISYDIDAPRALAVDPRYGFMFWTDWGKQPRVERADMDGNNRLILRKTEIIWPNGLTLDLATKKVYFADARLDIIVSMNYDGLNQETILKQNILKHPFGLSVFEDYVYFSEWTPSSIRRASRISGGQKYFFNASLVRPMAIQVVHPARQPINNFFINYCLSHKCSHLCVLRPRGYNCKCPYGMELTDAFTCIDIKEVLIYARRTEIRGISLNSSDAVDKIIPIMGAQNAIGIDFHFQQKYIYWTDVTKDSISRIFLNGTGREDVIPSGLPAPDGIAIDWIADILYWTDADTDKIEVSRLDGKFRKVIVSKELSQPRAIVLHPVKGKMVWTDWGSKNIESASLDGTNRLVLVKDGIGYPNGVAIDYETDRIYWCDALYDKIESIFLDGSDRKAVAIRAKYTISHPFGISVFNGDLYWTDWSKRSILRFNMTSGKVTEMRTNLLSLMGLKIYHKDQQKGTNPCAQGKNVCAHLCFATNESFTCGCATGFELHQNNRSCISSKSFLLYSTTTEIRATPFNEQESESIAPILGLKSSYAIDFMYKTGTIYIVDDMERAIFKVQKDGNKLEKIISTGLERPQGIAVDWVAENIYWSDAGSNLIEVSRLNGSHRIVLINNGIENPRALAVYPSKAFIFWTDWDNKAPKIERSYLDGSSRIVLVNTTKMKSIGENIGWPNGLTIDYDTDTIYWVDALYDMIMTMNIHGENLARLKISSAHRPHMYAITVFKDNLYWTDWNEKSILKVSKTIPDAQQESLRGKVENIRDIHAYDESRQTGTNVCSENNGGCAHLCLATSNITKRCVCSHGKLSADQLNCEESSEFLIFAKRNEIQFLDLNPFYTSAPYPPITLLDNAIGIDFDFSRKIIFYSDIFKKEIGSIELGGAEKTTLVKGLKTPDGIAYDWTSGMLYWTDAQEKTINRLTKNQTKEVLVHDELDEPRAIALSPCDALMYWTDWGKKPYIKRASVNGLNPMAIIETNLGWPNGLTVDISENRIYWADARTDRIESADMNGRDRRTVIQNVPHVFGVTLHGLYLYWTDWHTKSVKRADKLTGKNVRIFKDKLDAQPMDIKVYSSLRQNCTYSTCFNNTCSHSCQSVNGRAVCSCPAQMVLVDNFRCISQIITPQCKDKSNMFVCASGQQCIEMEHICDGEKDCEDNSDEDKSVCSNCPSNRFTCKSTGKCIQLRFKCDGEADCEDGSDEFGCKPECKEGYFKCVNGKCIQPRFNCNGENDCGDNSDEESCPPSKCLPNFFKCETSTGCVRDGWVCDGMNDCTDGSDEKLSNCKKDKCSTEYFQCDDQRKCIPLSWKCDKEFDCFDGSDEKICDLHNITCSDNKHLCGDGSCISALFNCDGESDCSDGSDEKNCNRTCLPNEFRCLTTSRCIPIYYQCDGDNDCGDNSDESDRNGCNKHTCKKGEFQCSDGMCIREDWRCDHETDCADASDELGCNCNILTSFKCSSGECLSKIVKCDGTKNCKDGSDESESFCPCNGGKFMCRSNSSECILESQVCNKQKDCSDGSDEKSCFINECAHASLNLCAHICKDLPQGYECLCKNGYKLESDKMSCVSNCDDYANHGCSQLCQTLNNSINGEHHCSCAPGYSLDINLRSCKHNSDVKPFLLIASKQSINFLSISQNPLTYDILKRARRDAISVDFDWKTQSFLWIDLNPGEIQRSGFNKSSEVKSVLKDISPNPFDISFEWIGKNLYFTDWAHDSIYVTNMQGQYKKKLFKDRINQPLYLVCHPKSGYLYYTSKTSGINYYGSISRVGLDGSKKEVLFSKDIKYPQGLTIDHVTQTLYWSDSVLKRIEYVHLSDPKLTRKILVKIAGDVFSLSLFEDYLYYSSQDPFTLNRVHRWTGQNLTVIKKSKDKFYSVKVVHPLQQPVIDNPCKDAGCSIFCLLSPGTGYQCDCPDNFHLSSSDGKTCLSNCTTGQFKCNNNRCISNAWHCDSENDCGDNSDEIKCDIVDCGSNMFFCNNGNCTRQFYICDGDNDCGDYSDELNCKDRQCFSYQFRCANDLCILQSKRCDGKNDCGDQSDEEKCTNVTNLCSLETSFQCKNGQCIAKQWKCDGDYDCTDRSDEQLEECSFKQCPKGFFKCNNKRCILNRYKCDGDNDCKDNSDEESPECNSEKCNPSNHFLCENKKCISKLWRCDGERDCNDGSDEANCSKMACPNNRFLCNNQNCVAKDFVCDQDNDCGDNSDEKNCNNMCSKDQFKCSDGKCIESSWRCDNVADCLDKSDEINCISSAKPLCPSSLFQCHDGSCIRQDWVCDNMTDCFDGSDEGFTMCSSKTFCNPEVKFPCATSGICLRKYRYCNGIQDCEDGSDEKSCPTKDCKITDLKCGDGSCVDEKKRCDYYRDCANNEDENDCAHSHANSVTCDRQCGAHRCVQNGSWIQCQCEPGYKYDENKTCVDINECEQTPLMCSQLCNNIKGSFLCKCANGYEHNDIGECKAIGPPSILFIPTNNKLMKISNGDYTLETDLGHIASFDFNYVMLPILYTTDGNSSMTIFSLSDEFLVESNKFHRRSSEPRYKTLKTLINVSPSHIVADYIGNNVYWVDSRLDYSGIYMANFIGEFKRNVLKRTMKIEAFTLNSEEGKMYWCENSFEPQIFEAYMDGSSAKSFFSENLEFPTSLAVDPASKRLFWADMKKQTIESVVFDGTLHMVVIDFSRHPKHFLPVSIDVFEGNIYGLMKYSGSVFKVDKLGKGNFSILKGDLFKTSQLRVYHQSRQLSTVKDFKNPCSFSSCPQMCIVIGGAAKCICHENAVNCDKIHCNNSFCSDNGNCTVIDGKNSCLCNKGFKGIDCSTQTLCDNLICKHGFCKVNDDKPECICDKNFVLSETSPFDCIPLCTKECLYGYKCVFDSNNVQVCSCSSSNCTNVDNQKGASTRLLTTLIPVIIGVLLAIVVLVVIAIKRRRQYNQYAPRKIKNLEMENPTFAYSGLQDQIYDDSFPESDHFMTEQKNFNEITYDPSFSEGESLDRMLFRDPYSEKLKLVDDDYEA</sequence>
<dbReference type="Gene3D" id="2.10.25.10">
    <property type="entry name" value="Laminin"/>
    <property type="match status" value="8"/>
</dbReference>
<evidence type="ECO:0000256" key="11">
    <source>
        <dbReference type="PROSITE-ProRule" id="PRU00076"/>
    </source>
</evidence>
<feature type="disulfide bond" evidence="12">
    <location>
        <begin position="3524"/>
        <end position="3539"/>
    </location>
</feature>
<feature type="disulfide bond" evidence="12">
    <location>
        <begin position="3727"/>
        <end position="3742"/>
    </location>
</feature>
<evidence type="ECO:0000256" key="8">
    <source>
        <dbReference type="ARBA" id="ARBA00023157"/>
    </source>
</evidence>
<feature type="disulfide bond" evidence="12">
    <location>
        <begin position="3765"/>
        <end position="3780"/>
    </location>
</feature>
<keyword evidence="6 14" id="KW-1133">Transmembrane helix</keyword>
<feature type="disulfide bond" evidence="12">
    <location>
        <begin position="133"/>
        <end position="148"/>
    </location>
</feature>
<dbReference type="Gene3D" id="4.10.400.10">
    <property type="entry name" value="Low-density Lipoprotein Receptor"/>
    <property type="match status" value="35"/>
</dbReference>
<dbReference type="Pfam" id="PF14670">
    <property type="entry name" value="FXa_inhibition"/>
    <property type="match status" value="1"/>
</dbReference>
<dbReference type="InterPro" id="IPR002172">
    <property type="entry name" value="LDrepeatLR_classA_rpt"/>
</dbReference>
<dbReference type="PANTHER" id="PTHR22722">
    <property type="entry name" value="LOW-DENSITY LIPOPROTEIN RECEPTOR-RELATED PROTEIN 2-RELATED"/>
    <property type="match status" value="1"/>
</dbReference>
<feature type="disulfide bond" evidence="12">
    <location>
        <begin position="3708"/>
        <end position="3720"/>
    </location>
</feature>
<keyword evidence="3" id="KW-0254">Endocytosis</keyword>
<feature type="repeat" description="LDL-receptor class B" evidence="13">
    <location>
        <begin position="2091"/>
        <end position="2133"/>
    </location>
</feature>
<feature type="disulfide bond" evidence="11">
    <location>
        <begin position="4331"/>
        <end position="4340"/>
    </location>
</feature>
<dbReference type="SUPFAM" id="SSF57424">
    <property type="entry name" value="LDL receptor-like module"/>
    <property type="match status" value="32"/>
</dbReference>
<reference evidence="18" key="1">
    <citation type="submission" date="2025-08" db="UniProtKB">
        <authorList>
            <consortium name="RefSeq"/>
        </authorList>
    </citation>
    <scope>IDENTIFICATION</scope>
</reference>
<feature type="disulfide bond" evidence="12">
    <location>
        <begin position="3676"/>
        <end position="3694"/>
    </location>
</feature>
<feature type="repeat" description="LDL-receptor class B" evidence="13">
    <location>
        <begin position="1524"/>
        <end position="1566"/>
    </location>
</feature>
<evidence type="ECO:0000256" key="7">
    <source>
        <dbReference type="ARBA" id="ARBA00023136"/>
    </source>
</evidence>
<feature type="disulfide bond" evidence="12">
    <location>
        <begin position="2953"/>
        <end position="2965"/>
    </location>
</feature>
<feature type="disulfide bond" evidence="12">
    <location>
        <begin position="3890"/>
        <end position="3905"/>
    </location>
</feature>
<dbReference type="InterPro" id="IPR018097">
    <property type="entry name" value="EGF_Ca-bd_CS"/>
</dbReference>
<protein>
    <submittedName>
        <fullName evidence="18">Low-density lipoprotein receptor-related protein 1 isoform X2</fullName>
    </submittedName>
</protein>
<dbReference type="SUPFAM" id="SSF63825">
    <property type="entry name" value="YWTD domain"/>
    <property type="match status" value="8"/>
</dbReference>
<feature type="repeat" description="LDL-receptor class B" evidence="13">
    <location>
        <begin position="4133"/>
        <end position="4176"/>
    </location>
</feature>
<feature type="disulfide bond" evidence="12">
    <location>
        <begin position="166"/>
        <end position="184"/>
    </location>
</feature>
<feature type="disulfide bond" evidence="12">
    <location>
        <begin position="3788"/>
        <end position="3800"/>
    </location>
</feature>
<dbReference type="SMART" id="SM00192">
    <property type="entry name" value="LDLa"/>
    <property type="match status" value="35"/>
</dbReference>
<keyword evidence="5" id="KW-0677">Repeat</keyword>
<feature type="disulfide bond" evidence="12">
    <location>
        <begin position="1197"/>
        <end position="1212"/>
    </location>
</feature>
<dbReference type="PROSITE" id="PS50068">
    <property type="entry name" value="LDLRA_2"/>
    <property type="match status" value="35"/>
</dbReference>
<dbReference type="CDD" id="cd00112">
    <property type="entry name" value="LDLa"/>
    <property type="match status" value="33"/>
</dbReference>
<evidence type="ECO:0000256" key="2">
    <source>
        <dbReference type="ARBA" id="ARBA00022536"/>
    </source>
</evidence>
<feature type="repeat" description="LDL-receptor class B" evidence="13">
    <location>
        <begin position="542"/>
        <end position="586"/>
    </location>
</feature>
<evidence type="ECO:0000313" key="18">
    <source>
        <dbReference type="RefSeq" id="XP_065655187.1"/>
    </source>
</evidence>
<feature type="disulfide bond" evidence="12">
    <location>
        <begin position="2972"/>
        <end position="2987"/>
    </location>
</feature>
<feature type="disulfide bond" evidence="12">
    <location>
        <begin position="2960"/>
        <end position="2978"/>
    </location>
</feature>
<feature type="disulfide bond" evidence="12">
    <location>
        <begin position="2850"/>
        <end position="2865"/>
    </location>
</feature>
<feature type="repeat" description="LDL-receptor class B" evidence="13">
    <location>
        <begin position="2491"/>
        <end position="2534"/>
    </location>
</feature>
<keyword evidence="17" id="KW-1185">Reference proteome</keyword>
<evidence type="ECO:0000256" key="3">
    <source>
        <dbReference type="ARBA" id="ARBA00022583"/>
    </source>
</evidence>
<feature type="disulfide bond" evidence="12">
    <location>
        <begin position="3871"/>
        <end position="3883"/>
    </location>
</feature>
<dbReference type="SMART" id="SM00179">
    <property type="entry name" value="EGF_CA"/>
    <property type="match status" value="8"/>
</dbReference>
<evidence type="ECO:0000256" key="5">
    <source>
        <dbReference type="ARBA" id="ARBA00022737"/>
    </source>
</evidence>
<feature type="disulfide bond" evidence="12">
    <location>
        <begin position="92"/>
        <end position="107"/>
    </location>
</feature>
<feature type="disulfide bond" evidence="12">
    <location>
        <begin position="2997"/>
        <end position="3015"/>
    </location>
</feature>
<evidence type="ECO:0000259" key="16">
    <source>
        <dbReference type="PROSITE" id="PS50026"/>
    </source>
</evidence>
<evidence type="ECO:0000256" key="13">
    <source>
        <dbReference type="PROSITE-ProRule" id="PRU00461"/>
    </source>
</evidence>
<feature type="repeat" description="LDL-receptor class B" evidence="13">
    <location>
        <begin position="1481"/>
        <end position="1523"/>
    </location>
</feature>
<feature type="repeat" description="LDL-receptor class B" evidence="13">
    <location>
        <begin position="2134"/>
        <end position="2176"/>
    </location>
</feature>
<feature type="disulfide bond" evidence="12">
    <location>
        <begin position="3551"/>
        <end position="3569"/>
    </location>
</feature>
<feature type="disulfide bond" evidence="12">
    <location>
        <begin position="2879"/>
        <end position="2897"/>
    </location>
</feature>
<feature type="disulfide bond" evidence="12">
    <location>
        <begin position="3544"/>
        <end position="3556"/>
    </location>
</feature>
<feature type="repeat" description="LDL-receptor class B" evidence="13">
    <location>
        <begin position="2177"/>
        <end position="2229"/>
    </location>
</feature>
<dbReference type="InterPro" id="IPR000033">
    <property type="entry name" value="LDLR_classB_rpt"/>
</dbReference>
<feature type="disulfide bond" evidence="12">
    <location>
        <begin position="3715"/>
        <end position="3733"/>
    </location>
</feature>
<dbReference type="PRINTS" id="PR00261">
    <property type="entry name" value="LDLRECEPTOR"/>
</dbReference>
<feature type="domain" description="EGF-like" evidence="16">
    <location>
        <begin position="4305"/>
        <end position="4341"/>
    </location>
</feature>
<feature type="disulfide bond" evidence="12">
    <location>
        <begin position="3634"/>
        <end position="3652"/>
    </location>
</feature>
<feature type="disulfide bond" evidence="12">
    <location>
        <begin position="1055"/>
        <end position="1070"/>
    </location>
</feature>
<feature type="disulfide bond" evidence="12">
    <location>
        <begin position="3505"/>
        <end position="3517"/>
    </location>
</feature>
<dbReference type="InterPro" id="IPR001881">
    <property type="entry name" value="EGF-like_Ca-bd_dom"/>
</dbReference>
<feature type="transmembrane region" description="Helical" evidence="14">
    <location>
        <begin position="4425"/>
        <end position="4448"/>
    </location>
</feature>
<feature type="disulfide bond" evidence="12">
    <location>
        <begin position="3049"/>
        <end position="3064"/>
    </location>
</feature>